<feature type="region of interest" description="Disordered" evidence="11">
    <location>
        <begin position="1"/>
        <end position="73"/>
    </location>
</feature>
<feature type="domain" description="Nrap protein" evidence="14">
    <location>
        <begin position="476"/>
        <end position="637"/>
    </location>
</feature>
<dbReference type="Gene3D" id="1.10.1410.10">
    <property type="match status" value="2"/>
</dbReference>
<keyword evidence="7 10" id="KW-0539">Nucleus</keyword>
<evidence type="ECO:0000259" key="12">
    <source>
        <dbReference type="Pfam" id="PF03813"/>
    </source>
</evidence>
<feature type="compositionally biased region" description="Acidic residues" evidence="11">
    <location>
        <begin position="29"/>
        <end position="44"/>
    </location>
</feature>
<evidence type="ECO:0000313" key="19">
    <source>
        <dbReference type="Proteomes" id="UP000494040"/>
    </source>
</evidence>
<dbReference type="GO" id="GO:0003723">
    <property type="term" value="F:RNA binding"/>
    <property type="evidence" value="ECO:0007669"/>
    <property type="project" value="UniProtKB-KW"/>
</dbReference>
<keyword evidence="6 10" id="KW-0694">RNA-binding</keyword>
<dbReference type="InterPro" id="IPR035082">
    <property type="entry name" value="Nrap_D1"/>
</dbReference>
<evidence type="ECO:0000256" key="10">
    <source>
        <dbReference type="RuleBase" id="RU364032"/>
    </source>
</evidence>
<dbReference type="Pfam" id="PF17406">
    <property type="entry name" value="Nrap_D5"/>
    <property type="match status" value="1"/>
</dbReference>
<evidence type="ECO:0000259" key="15">
    <source>
        <dbReference type="Pfam" id="PF17405"/>
    </source>
</evidence>
<reference evidence="18" key="1">
    <citation type="submission" date="2022-01" db="UniProtKB">
        <authorList>
            <consortium name="EnsemblMetazoa"/>
        </authorList>
    </citation>
    <scope>IDENTIFICATION</scope>
</reference>
<dbReference type="AlphaFoldDB" id="A0A8I6RRN5"/>
<name>A0A8I6RRN5_CIMLE</name>
<feature type="domain" description="Nrap protein" evidence="15">
    <location>
        <begin position="654"/>
        <end position="857"/>
    </location>
</feature>
<dbReference type="OMA" id="NPHGGKE"/>
<dbReference type="Pfam" id="PF03813">
    <property type="entry name" value="Nrap"/>
    <property type="match status" value="1"/>
</dbReference>
<comment type="similarity">
    <text evidence="3 10">Belongs to the NRAP family.</text>
</comment>
<comment type="function">
    <text evidence="8">Part of the small subunit (SSU) processome, first precursor of the small eukaryotic ribosomal subunit. During the assembly of the SSU processome in the nucleolus, many ribosome biogenesis factors, an RNA chaperone and ribosomal proteins associate with the nascent pre-rRNA and work in concert to generate RNA folding, modifications, rearrangements and cleavage as well as targeted degradation of pre-ribosomal RNA by the RNA exosome.</text>
</comment>
<dbReference type="PANTHER" id="PTHR17972">
    <property type="entry name" value="NUCLEOLAR RNA-ASSOCIATED PROTEIN"/>
    <property type="match status" value="1"/>
</dbReference>
<dbReference type="Pfam" id="PF17405">
    <property type="entry name" value="Nrap_D4"/>
    <property type="match status" value="1"/>
</dbReference>
<feature type="domain" description="Nrap protein" evidence="12">
    <location>
        <begin position="190"/>
        <end position="321"/>
    </location>
</feature>
<dbReference type="Pfam" id="PF17403">
    <property type="entry name" value="Nrap_D2"/>
    <property type="match status" value="1"/>
</dbReference>
<feature type="domain" description="Nrap protein" evidence="17">
    <location>
        <begin position="1018"/>
        <end position="1146"/>
    </location>
</feature>
<dbReference type="InterPro" id="IPR035371">
    <property type="entry name" value="Nrap_D6"/>
</dbReference>
<dbReference type="InterPro" id="IPR035369">
    <property type="entry name" value="Nrap_D4"/>
</dbReference>
<evidence type="ECO:0000259" key="17">
    <source>
        <dbReference type="Pfam" id="PF17407"/>
    </source>
</evidence>
<dbReference type="GO" id="GO:0032040">
    <property type="term" value="C:small-subunit processome"/>
    <property type="evidence" value="ECO:0007669"/>
    <property type="project" value="TreeGrafter"/>
</dbReference>
<evidence type="ECO:0000256" key="11">
    <source>
        <dbReference type="SAM" id="MobiDB-lite"/>
    </source>
</evidence>
<dbReference type="RefSeq" id="XP_014250307.1">
    <property type="nucleotide sequence ID" value="XM_014394821.2"/>
</dbReference>
<dbReference type="GO" id="GO:0006409">
    <property type="term" value="P:tRNA export from nucleus"/>
    <property type="evidence" value="ECO:0007669"/>
    <property type="project" value="TreeGrafter"/>
</dbReference>
<dbReference type="InterPro" id="IPR005554">
    <property type="entry name" value="NOL6/Upt22"/>
</dbReference>
<dbReference type="EnsemblMetazoa" id="XM_014394821.2">
    <property type="protein sequence ID" value="XP_014250307.1"/>
    <property type="gene ID" value="LOC106667112"/>
</dbReference>
<dbReference type="GO" id="GO:0006364">
    <property type="term" value="P:rRNA processing"/>
    <property type="evidence" value="ECO:0007669"/>
    <property type="project" value="TreeGrafter"/>
</dbReference>
<dbReference type="OrthoDB" id="10251401at2759"/>
<dbReference type="InterPro" id="IPR035367">
    <property type="entry name" value="Nrap_D2"/>
</dbReference>
<protein>
    <recommendedName>
        <fullName evidence="4 10">Nucleolar protein 6</fullName>
    </recommendedName>
</protein>
<dbReference type="GO" id="GO:0034456">
    <property type="term" value="C:UTP-C complex"/>
    <property type="evidence" value="ECO:0007669"/>
    <property type="project" value="TreeGrafter"/>
</dbReference>
<evidence type="ECO:0000256" key="2">
    <source>
        <dbReference type="ARBA" id="ARBA00004604"/>
    </source>
</evidence>
<comment type="subunit">
    <text evidence="9">Part of the small subunit (SSU) processome, composed of more than 70 proteins and the RNA chaperone small nucleolar RNA (snoRNA) U3.</text>
</comment>
<evidence type="ECO:0000256" key="9">
    <source>
        <dbReference type="ARBA" id="ARBA00035020"/>
    </source>
</evidence>
<dbReference type="Gene3D" id="3.30.70.3030">
    <property type="match status" value="1"/>
</dbReference>
<dbReference type="InterPro" id="IPR035370">
    <property type="entry name" value="Nrap_D5"/>
</dbReference>
<evidence type="ECO:0000256" key="3">
    <source>
        <dbReference type="ARBA" id="ARBA00006674"/>
    </source>
</evidence>
<proteinExistence type="inferred from homology"/>
<dbReference type="CTD" id="41973"/>
<dbReference type="GeneID" id="106667112"/>
<accession>A0A8I6RRN5</accession>
<evidence type="ECO:0000259" key="14">
    <source>
        <dbReference type="Pfam" id="PF17404"/>
    </source>
</evidence>
<organism evidence="18 19">
    <name type="scientific">Cimex lectularius</name>
    <name type="common">Bed bug</name>
    <name type="synonym">Acanthia lectularia</name>
    <dbReference type="NCBI Taxonomy" id="79782"/>
    <lineage>
        <taxon>Eukaryota</taxon>
        <taxon>Metazoa</taxon>
        <taxon>Ecdysozoa</taxon>
        <taxon>Arthropoda</taxon>
        <taxon>Hexapoda</taxon>
        <taxon>Insecta</taxon>
        <taxon>Pterygota</taxon>
        <taxon>Neoptera</taxon>
        <taxon>Paraneoptera</taxon>
        <taxon>Hemiptera</taxon>
        <taxon>Heteroptera</taxon>
        <taxon>Panheteroptera</taxon>
        <taxon>Cimicomorpha</taxon>
        <taxon>Cimicidae</taxon>
        <taxon>Cimex</taxon>
    </lineage>
</organism>
<evidence type="ECO:0000256" key="7">
    <source>
        <dbReference type="ARBA" id="ARBA00023242"/>
    </source>
</evidence>
<dbReference type="KEGG" id="clec:106667112"/>
<feature type="domain" description="Nrap protein" evidence="13">
    <location>
        <begin position="332"/>
        <end position="471"/>
    </location>
</feature>
<dbReference type="FunFam" id="1.10.1410.10:FF:000006">
    <property type="entry name" value="Nucleolar protein 6"/>
    <property type="match status" value="1"/>
</dbReference>
<comment type="subcellular location">
    <subcellularLocation>
        <location evidence="1">Chromosome</location>
    </subcellularLocation>
    <subcellularLocation>
        <location evidence="2 10">Nucleus</location>
        <location evidence="2 10">Nucleolus</location>
    </subcellularLocation>
</comment>
<evidence type="ECO:0000313" key="18">
    <source>
        <dbReference type="EnsemblMetazoa" id="XP_014250307.1"/>
    </source>
</evidence>
<dbReference type="Pfam" id="PF17407">
    <property type="entry name" value="Nrap_D6"/>
    <property type="match status" value="1"/>
</dbReference>
<dbReference type="GO" id="GO:0032545">
    <property type="term" value="C:CURI complex"/>
    <property type="evidence" value="ECO:0007669"/>
    <property type="project" value="TreeGrafter"/>
</dbReference>
<evidence type="ECO:0000259" key="16">
    <source>
        <dbReference type="Pfam" id="PF17406"/>
    </source>
</evidence>
<dbReference type="InterPro" id="IPR035368">
    <property type="entry name" value="Nrap_D3"/>
</dbReference>
<evidence type="ECO:0000256" key="4">
    <source>
        <dbReference type="ARBA" id="ARBA00016437"/>
    </source>
</evidence>
<evidence type="ECO:0000259" key="13">
    <source>
        <dbReference type="Pfam" id="PF17403"/>
    </source>
</evidence>
<evidence type="ECO:0000256" key="1">
    <source>
        <dbReference type="ARBA" id="ARBA00004286"/>
    </source>
</evidence>
<feature type="compositionally biased region" description="Basic and acidic residues" evidence="11">
    <location>
        <begin position="1"/>
        <end position="17"/>
    </location>
</feature>
<dbReference type="Proteomes" id="UP000494040">
    <property type="component" value="Unassembled WGS sequence"/>
</dbReference>
<dbReference type="Pfam" id="PF17404">
    <property type="entry name" value="Nrap_D3"/>
    <property type="match status" value="1"/>
</dbReference>
<evidence type="ECO:0000256" key="8">
    <source>
        <dbReference type="ARBA" id="ARBA00035000"/>
    </source>
</evidence>
<sequence>MAGKSKKDDLHQSKDSDESSDDSNNMSFDESEGEEDAEDVDVDEQQVASKKRKLEEDKTTTKTSKKQKMNVKPPTAEELIHLRETENLFQSNLFRLQIEEMIKEVRPRKSERNSLRNWLNQLTAELTGTDVRYEKPLSDVSWLKELGITFPIPLTKNYKKKVIFKFLKPVKVLTVGSFVNGTLLGPSFSIDLAIVMPKKCFEKEDHLDMRYLIKRAMYLCVISSIISKSVSLSDEKVKFWTKTGDPLKPVLVCKAPGKGSVEILLTAIPEEGTFKTSKFVLDKNNIRPDVSDHLAPSQLPDTPYYNSQLLEDVVLEENEKLKISSLQNNQNARDAIVLLGVWLKQRGMTQGYGAVNMHLISMLMVHLLQNQVINYNMSSYQIIRHVWLFISQGDWTEKGPSLMKGSSSEVPNHFKFHSIFPVVFIDSTGYFNFTFRMNKLTYLKFRSESQLAVKYLNDSQINSFKTLFMNKMNFIEQYDHILSFTNPDVINKTVFKKTSGARQLDYSCHTLPLFLDLLTNLFLKGLKDRVKTVGINLLSTPKWGMTEKSPAFLIKDVLMLGFQLNSETSLAIIERGPDASTPESKEFRAFWGNKCELRRFRDSEVCEAVVWGKTGDPLRERRLILQKIITYLLEEKLGITAENFTYIADQLSPIIQNKSMPTSTNEESSQAVHKVYESLAQQLRELTGLPLNITSVHCISPVFRFTDIFPPLPAKVVFVKKHVLQPDINVLLSDSCEKCPSYVAPIEVVIQMALTQKWPNNVNAGKRLIAAFYIAIAAELRKRYDLDCQITTDFVQVLKEGFVFRLYLGYGKEIALLKEKITSQGVKQYRDTKESIMLEKKFINLPKLTGALYGLSQVNSGFGGAACLAKRWIASQLLDDDHFPEIVIELLVAYLFTSPQPFSAAVQPLPAFLRFLNLLATTNWNIEPIIINFNNLLDREKCIEIEQLFNTQRETLPPLFIATPYDKTGCLWTRDAPTLPTLVRLAKLASTTYKILEIRLSSFQPSKKLRSVFFPPMNAYNVIINLNTKMLSRIQQSISWEASKKAIINKIVVNKTPITDFNPAQLYLSDLRNNYGDFALFFYDIYGGKEIGVIFKPQFLKTVEFKTSHIAGRKPIETEGKILLVPDKEALIEGFKILGSGIVNSVTVHS</sequence>
<keyword evidence="5" id="KW-0158">Chromosome</keyword>
<feature type="domain" description="Nrap protein" evidence="16">
    <location>
        <begin position="862"/>
        <end position="1013"/>
    </location>
</feature>
<dbReference type="GO" id="GO:0005694">
    <property type="term" value="C:chromosome"/>
    <property type="evidence" value="ECO:0007669"/>
    <property type="project" value="UniProtKB-SubCell"/>
</dbReference>
<evidence type="ECO:0000256" key="5">
    <source>
        <dbReference type="ARBA" id="ARBA00022454"/>
    </source>
</evidence>
<keyword evidence="19" id="KW-1185">Reference proteome</keyword>
<evidence type="ECO:0000256" key="6">
    <source>
        <dbReference type="ARBA" id="ARBA00022884"/>
    </source>
</evidence>
<dbReference type="PANTHER" id="PTHR17972:SF0">
    <property type="entry name" value="NUCLEOLAR PROTEIN 6"/>
    <property type="match status" value="1"/>
</dbReference>